<organism evidence="2 3">
    <name type="scientific">Streptomyces flavochromogenes</name>
    <dbReference type="NCBI Taxonomy" id="68199"/>
    <lineage>
        <taxon>Bacteria</taxon>
        <taxon>Bacillati</taxon>
        <taxon>Actinomycetota</taxon>
        <taxon>Actinomycetes</taxon>
        <taxon>Kitasatosporales</taxon>
        <taxon>Streptomycetaceae</taxon>
        <taxon>Streptomyces</taxon>
    </lineage>
</organism>
<accession>A0ABW6Y0N5</accession>
<comment type="caution">
    <text evidence="2">The sequence shown here is derived from an EMBL/GenBank/DDBJ whole genome shotgun (WGS) entry which is preliminary data.</text>
</comment>
<proteinExistence type="predicted"/>
<dbReference type="EMBL" id="JBIBDZ010000013">
    <property type="protein sequence ID" value="MFF5923311.1"/>
    <property type="molecule type" value="Genomic_DNA"/>
</dbReference>
<evidence type="ECO:0000313" key="3">
    <source>
        <dbReference type="Proteomes" id="UP001602370"/>
    </source>
</evidence>
<reference evidence="2 3" key="1">
    <citation type="submission" date="2024-10" db="EMBL/GenBank/DDBJ databases">
        <title>The Natural Products Discovery Center: Release of the First 8490 Sequenced Strains for Exploring Actinobacteria Biosynthetic Diversity.</title>
        <authorList>
            <person name="Kalkreuter E."/>
            <person name="Kautsar S.A."/>
            <person name="Yang D."/>
            <person name="Bader C.D."/>
            <person name="Teijaro C.N."/>
            <person name="Fluegel L."/>
            <person name="Davis C.M."/>
            <person name="Simpson J.R."/>
            <person name="Lauterbach L."/>
            <person name="Steele A.D."/>
            <person name="Gui C."/>
            <person name="Meng S."/>
            <person name="Li G."/>
            <person name="Viehrig K."/>
            <person name="Ye F."/>
            <person name="Su P."/>
            <person name="Kiefer A.F."/>
            <person name="Nichols A."/>
            <person name="Cepeda A.J."/>
            <person name="Yan W."/>
            <person name="Fan B."/>
            <person name="Jiang Y."/>
            <person name="Adhikari A."/>
            <person name="Zheng C.-J."/>
            <person name="Schuster L."/>
            <person name="Cowan T.M."/>
            <person name="Smanski M.J."/>
            <person name="Chevrette M.G."/>
            <person name="De Carvalho L.P.S."/>
            <person name="Shen B."/>
        </authorList>
    </citation>
    <scope>NUCLEOTIDE SEQUENCE [LARGE SCALE GENOMIC DNA]</scope>
    <source>
        <strain evidence="2 3">NPDC012605</strain>
    </source>
</reference>
<name>A0ABW6Y0N5_9ACTN</name>
<sequence>MVTSVEPDLDGIDFIEVLSNRAGTPGHVPGAPQECTLAVHLLRGPVADGLGAGPGDERVVILGGVRTDPHVNPVHVLWAYPAIALVGDAERPPAVLDARVTQSDRDLVAAGVPAAIRSRVLVVRTAAPGDRSTYVLRLHGTTGRSAPAGFDGPLAHAAFRFDVDCPSDLDCRQRATSPPPEVASPVQDYLARDYEALRTRLLDRMAVLLPEWTDRSAADVGVTLIELFAYIGDRLAYRQDSIAQEAHLGTARLRTSARRHARLLDHRVHEGCSARAWLAFTTTADMSLPAGTAVSGAGMVPGQDKPSVDDVVQSGAVVFETCHPVPLARARNRLALHAWGDADQVLAVGTTSAFISVPRALDPALKAGDVLVLAELGPTGMLGDGDPARRCAVRLDRDPVERTDSLTPSRRVLELHWHRDDALRTPLTISQPGTGGARTAAVALANIALADHGISIHGDAPDPAQVPEDGRYRPYLRRTSLAWTVPADAAPVEGLSPDSPGWQSATDALRPDPRRAVAQLELDDGARRWLPRNDLLGSTGTAPHMVVETEENGSSRLRFGDGISGRRPTPGSSMTVRYRIGGGSHGNVGVDTLNAILHLPSGGSLDGVAVTNPLPAAGGVDPQPSAEVRELAPRAFHGRTQAVTPEDYARIAVADSAVRQAVARPRWTGSWYALQVAVDPVVAADFELPDRLAALMELRRTAGVDVEFRQTSAVPLDIALVCCLHERTLRSEAERQVRDMLSASVLSDGRRGFFHPDRLTLGASVFLSDLIAHAMSVPGVLHVEVERFCRVGAGAQENQASLARGRLDASPRESFRCASDPRRPEAGRVELTMRGGA</sequence>
<evidence type="ECO:0000313" key="2">
    <source>
        <dbReference type="EMBL" id="MFF5923311.1"/>
    </source>
</evidence>
<feature type="compositionally biased region" description="Basic and acidic residues" evidence="1">
    <location>
        <begin position="812"/>
        <end position="828"/>
    </location>
</feature>
<feature type="region of interest" description="Disordered" evidence="1">
    <location>
        <begin position="551"/>
        <end position="573"/>
    </location>
</feature>
<gene>
    <name evidence="2" type="ORF">ACFY8C_34085</name>
</gene>
<dbReference type="Proteomes" id="UP001602370">
    <property type="component" value="Unassembled WGS sequence"/>
</dbReference>
<keyword evidence="3" id="KW-1185">Reference proteome</keyword>
<feature type="region of interest" description="Disordered" evidence="1">
    <location>
        <begin position="812"/>
        <end position="837"/>
    </location>
</feature>
<protein>
    <recommendedName>
        <fullName evidence="4">Baseplate assembly protein</fullName>
    </recommendedName>
</protein>
<evidence type="ECO:0008006" key="4">
    <source>
        <dbReference type="Google" id="ProtNLM"/>
    </source>
</evidence>
<dbReference type="RefSeq" id="WP_388310832.1">
    <property type="nucleotide sequence ID" value="NZ_JBIBDZ010000013.1"/>
</dbReference>
<evidence type="ECO:0000256" key="1">
    <source>
        <dbReference type="SAM" id="MobiDB-lite"/>
    </source>
</evidence>